<dbReference type="AlphaFoldDB" id="A0A5E4X0J3"/>
<dbReference type="RefSeq" id="WP_150685187.1">
    <property type="nucleotide sequence ID" value="NZ_CABPSI010000004.1"/>
</dbReference>
<organism evidence="1 2">
    <name type="scientific">Pandoraea iniqua</name>
    <dbReference type="NCBI Taxonomy" id="2508288"/>
    <lineage>
        <taxon>Bacteria</taxon>
        <taxon>Pseudomonadati</taxon>
        <taxon>Pseudomonadota</taxon>
        <taxon>Betaproteobacteria</taxon>
        <taxon>Burkholderiales</taxon>
        <taxon>Burkholderiaceae</taxon>
        <taxon>Pandoraea</taxon>
    </lineage>
</organism>
<dbReference type="EMBL" id="CABPSI010000004">
    <property type="protein sequence ID" value="VVE29806.1"/>
    <property type="molecule type" value="Genomic_DNA"/>
</dbReference>
<name>A0A5E4X0J3_9BURK</name>
<reference evidence="1 2" key="1">
    <citation type="submission" date="2019-08" db="EMBL/GenBank/DDBJ databases">
        <authorList>
            <person name="Peeters C."/>
        </authorList>
    </citation>
    <scope>NUCLEOTIDE SEQUENCE [LARGE SCALE GENOMIC DNA]</scope>
    <source>
        <strain evidence="1 2">LMG 31115</strain>
    </source>
</reference>
<protein>
    <submittedName>
        <fullName evidence="1">Uncharacterized protein</fullName>
    </submittedName>
</protein>
<keyword evidence="2" id="KW-1185">Reference proteome</keyword>
<sequence length="77" mass="8405">MTHVYDAVELLAGSLAEADFSMHAEGLRGALSEGATGTEIFMILRSRLSGIIDDEVVPHGQKDEAERLRDIVIHTLK</sequence>
<dbReference type="Proteomes" id="UP000333828">
    <property type="component" value="Unassembled WGS sequence"/>
</dbReference>
<gene>
    <name evidence="1" type="ORF">PIN31115_03567</name>
</gene>
<evidence type="ECO:0000313" key="2">
    <source>
        <dbReference type="Proteomes" id="UP000333828"/>
    </source>
</evidence>
<accession>A0A5E4X0J3</accession>
<proteinExistence type="predicted"/>
<evidence type="ECO:0000313" key="1">
    <source>
        <dbReference type="EMBL" id="VVE29806.1"/>
    </source>
</evidence>